<keyword evidence="2" id="KW-1185">Reference proteome</keyword>
<comment type="caution">
    <text evidence="1">The sequence shown here is derived from an EMBL/GenBank/DDBJ whole genome shotgun (WGS) entry which is preliminary data.</text>
</comment>
<sequence length="101" mass="11554">ILEEKLEIFTNQEIKRVINLLESRTASLADCFMEIVQIAIALKKIPASNKFCTLAIAWDAVEDEHTDLQELAKTMFAIVPSQANCERNFSILKWFTEGHRT</sequence>
<reference evidence="1 2" key="1">
    <citation type="submission" date="2021-06" db="EMBL/GenBank/DDBJ databases">
        <authorList>
            <person name="Kallberg Y."/>
            <person name="Tangrot J."/>
            <person name="Rosling A."/>
        </authorList>
    </citation>
    <scope>NUCLEOTIDE SEQUENCE [LARGE SCALE GENOMIC DNA]</scope>
    <source>
        <strain evidence="1 2">120-4 pot B 10/14</strain>
    </source>
</reference>
<proteinExistence type="predicted"/>
<evidence type="ECO:0000313" key="2">
    <source>
        <dbReference type="Proteomes" id="UP000789901"/>
    </source>
</evidence>
<protein>
    <submittedName>
        <fullName evidence="1">18418_t:CDS:1</fullName>
    </submittedName>
</protein>
<dbReference type="Proteomes" id="UP000789901">
    <property type="component" value="Unassembled WGS sequence"/>
</dbReference>
<organism evidence="1 2">
    <name type="scientific">Gigaspora margarita</name>
    <dbReference type="NCBI Taxonomy" id="4874"/>
    <lineage>
        <taxon>Eukaryota</taxon>
        <taxon>Fungi</taxon>
        <taxon>Fungi incertae sedis</taxon>
        <taxon>Mucoromycota</taxon>
        <taxon>Glomeromycotina</taxon>
        <taxon>Glomeromycetes</taxon>
        <taxon>Diversisporales</taxon>
        <taxon>Gigasporaceae</taxon>
        <taxon>Gigaspora</taxon>
    </lineage>
</organism>
<feature type="non-terminal residue" evidence="1">
    <location>
        <position position="1"/>
    </location>
</feature>
<accession>A0ABN7X653</accession>
<gene>
    <name evidence="1" type="ORF">GMARGA_LOCUS38822</name>
</gene>
<name>A0ABN7X653_GIGMA</name>
<dbReference type="EMBL" id="CAJVQB010089002">
    <property type="protein sequence ID" value="CAG8847736.1"/>
    <property type="molecule type" value="Genomic_DNA"/>
</dbReference>
<evidence type="ECO:0000313" key="1">
    <source>
        <dbReference type="EMBL" id="CAG8847736.1"/>
    </source>
</evidence>